<protein>
    <recommendedName>
        <fullName evidence="9">RHOMBOID-like protein</fullName>
        <ecNumber evidence="9">3.4.21.105</ecNumber>
    </recommendedName>
</protein>
<name>A0A5J4ZPB5_9ASTE</name>
<feature type="transmembrane region" description="Helical" evidence="9">
    <location>
        <begin position="220"/>
        <end position="239"/>
    </location>
</feature>
<evidence type="ECO:0000256" key="1">
    <source>
        <dbReference type="ARBA" id="ARBA00000156"/>
    </source>
</evidence>
<evidence type="ECO:0000256" key="8">
    <source>
        <dbReference type="ARBA" id="ARBA00023136"/>
    </source>
</evidence>
<feature type="transmembrane region" description="Helical" evidence="9">
    <location>
        <begin position="168"/>
        <end position="186"/>
    </location>
</feature>
<comment type="catalytic activity">
    <reaction evidence="1 9">
        <text>Cleaves type-1 transmembrane domains using a catalytic dyad composed of serine and histidine that are contributed by different transmembrane domains.</text>
        <dbReference type="EC" id="3.4.21.105"/>
    </reaction>
</comment>
<dbReference type="GO" id="GO:0016020">
    <property type="term" value="C:membrane"/>
    <property type="evidence" value="ECO:0007669"/>
    <property type="project" value="UniProtKB-SubCell"/>
</dbReference>
<evidence type="ECO:0000313" key="11">
    <source>
        <dbReference type="EMBL" id="KAA8518911.1"/>
    </source>
</evidence>
<proteinExistence type="inferred from homology"/>
<dbReference type="Pfam" id="PF01694">
    <property type="entry name" value="Rhomboid"/>
    <property type="match status" value="1"/>
</dbReference>
<dbReference type="PANTHER" id="PTHR22936">
    <property type="entry name" value="RHOMBOID-RELATED"/>
    <property type="match status" value="1"/>
</dbReference>
<reference evidence="11 12" key="1">
    <citation type="submission" date="2019-09" db="EMBL/GenBank/DDBJ databases">
        <title>A chromosome-level genome assembly of the Chinese tupelo Nyssa sinensis.</title>
        <authorList>
            <person name="Yang X."/>
            <person name="Kang M."/>
            <person name="Yang Y."/>
            <person name="Xiong H."/>
            <person name="Wang M."/>
            <person name="Zhang Z."/>
            <person name="Wang Z."/>
            <person name="Wu H."/>
            <person name="Ma T."/>
            <person name="Liu J."/>
            <person name="Xi Z."/>
        </authorList>
    </citation>
    <scope>NUCLEOTIDE SEQUENCE [LARGE SCALE GENOMIC DNA]</scope>
    <source>
        <strain evidence="11">J267</strain>
        <tissue evidence="11">Leaf</tissue>
    </source>
</reference>
<dbReference type="FunFam" id="1.20.1540.10:FF:000019">
    <property type="entry name" value="RHOMBOID-like protein"/>
    <property type="match status" value="1"/>
</dbReference>
<keyword evidence="5 9" id="KW-0378">Hydrolase</keyword>
<sequence>MEGDPESQIRVHSRRGSNVIHPVEVDTPPVSSPAPTPAPTPIVYQEIKHFKRWFPWLVPSFVIANVVMFAITMYINNCPKNSVSCIAGFLGRFSFQPFKENPLLGPSSSTLEKMGALDVSKVVHRHQGWRLITCIWLHGGVFHLLANMLGLFVIGIRLEKEFGFVRIGLLYLISGFGGSILSALFIQSNISVGASGALFGLLGGMLSELIINWTIYANKVAALLTLVVIIVINLAVGILPHVDNFAHIGGFVSGFLLGFVFLIRPQFGWVSQRVSQRYAPPGYSLTASKPKFKMYQCILWIIALILLFIWFIGGLVLLLRGVDANDQCSWCHYLSCVPTKRWSCNTQPMSCLSEQIGNQLNLTCSSNGKTRTYTLTNATSSQIQGLCSQLCR</sequence>
<feature type="transmembrane region" description="Helical" evidence="9">
    <location>
        <begin position="53"/>
        <end position="75"/>
    </location>
</feature>
<evidence type="ECO:0000256" key="5">
    <source>
        <dbReference type="ARBA" id="ARBA00022801"/>
    </source>
</evidence>
<dbReference type="EMBL" id="CM018050">
    <property type="protein sequence ID" value="KAA8518911.1"/>
    <property type="molecule type" value="Genomic_DNA"/>
</dbReference>
<gene>
    <name evidence="11" type="ORF">F0562_016315</name>
</gene>
<comment type="function">
    <text evidence="9">Serine protease involved in intramembrane proteolysis.</text>
</comment>
<keyword evidence="6 9" id="KW-0720">Serine protease</keyword>
<keyword evidence="4 9" id="KW-0812">Transmembrane</keyword>
<keyword evidence="7 9" id="KW-1133">Transmembrane helix</keyword>
<dbReference type="EC" id="3.4.21.105" evidence="9"/>
<evidence type="ECO:0000256" key="2">
    <source>
        <dbReference type="ARBA" id="ARBA00004141"/>
    </source>
</evidence>
<dbReference type="Gene3D" id="1.20.1540.10">
    <property type="entry name" value="Rhomboid-like"/>
    <property type="match status" value="1"/>
</dbReference>
<evidence type="ECO:0000256" key="7">
    <source>
        <dbReference type="ARBA" id="ARBA00022989"/>
    </source>
</evidence>
<comment type="similarity">
    <text evidence="3 9">Belongs to the peptidase S54 family.</text>
</comment>
<dbReference type="SUPFAM" id="SSF144091">
    <property type="entry name" value="Rhomboid-like"/>
    <property type="match status" value="1"/>
</dbReference>
<dbReference type="InterPro" id="IPR035952">
    <property type="entry name" value="Rhomboid-like_sf"/>
</dbReference>
<dbReference type="InterPro" id="IPR022764">
    <property type="entry name" value="Peptidase_S54_rhomboid_dom"/>
</dbReference>
<evidence type="ECO:0000256" key="4">
    <source>
        <dbReference type="ARBA" id="ARBA00022692"/>
    </source>
</evidence>
<feature type="transmembrane region" description="Helical" evidence="9">
    <location>
        <begin position="192"/>
        <end position="213"/>
    </location>
</feature>
<dbReference type="OrthoDB" id="418595at2759"/>
<evidence type="ECO:0000256" key="6">
    <source>
        <dbReference type="ARBA" id="ARBA00022825"/>
    </source>
</evidence>
<feature type="transmembrane region" description="Helical" evidence="9">
    <location>
        <begin position="135"/>
        <end position="156"/>
    </location>
</feature>
<organism evidence="11 12">
    <name type="scientific">Nyssa sinensis</name>
    <dbReference type="NCBI Taxonomy" id="561372"/>
    <lineage>
        <taxon>Eukaryota</taxon>
        <taxon>Viridiplantae</taxon>
        <taxon>Streptophyta</taxon>
        <taxon>Embryophyta</taxon>
        <taxon>Tracheophyta</taxon>
        <taxon>Spermatophyta</taxon>
        <taxon>Magnoliopsida</taxon>
        <taxon>eudicotyledons</taxon>
        <taxon>Gunneridae</taxon>
        <taxon>Pentapetalae</taxon>
        <taxon>asterids</taxon>
        <taxon>Cornales</taxon>
        <taxon>Nyssaceae</taxon>
        <taxon>Nyssa</taxon>
    </lineage>
</organism>
<dbReference type="GO" id="GO:0006508">
    <property type="term" value="P:proteolysis"/>
    <property type="evidence" value="ECO:0007669"/>
    <property type="project" value="UniProtKB-KW"/>
</dbReference>
<feature type="transmembrane region" description="Helical" evidence="9">
    <location>
        <begin position="245"/>
        <end position="263"/>
    </location>
</feature>
<evidence type="ECO:0000313" key="12">
    <source>
        <dbReference type="Proteomes" id="UP000325577"/>
    </source>
</evidence>
<dbReference type="PANTHER" id="PTHR22936:SF79">
    <property type="entry name" value="RHOMBOID-LIKE PROTEIN 4"/>
    <property type="match status" value="1"/>
</dbReference>
<evidence type="ECO:0000256" key="3">
    <source>
        <dbReference type="ARBA" id="ARBA00009045"/>
    </source>
</evidence>
<evidence type="ECO:0000256" key="9">
    <source>
        <dbReference type="RuleBase" id="RU362115"/>
    </source>
</evidence>
<keyword evidence="8 9" id="KW-0472">Membrane</keyword>
<comment type="subcellular location">
    <subcellularLocation>
        <location evidence="2 9">Membrane</location>
        <topology evidence="2 9">Multi-pass membrane protein</topology>
    </subcellularLocation>
</comment>
<dbReference type="AlphaFoldDB" id="A0A5J4ZPB5"/>
<dbReference type="GO" id="GO:0004252">
    <property type="term" value="F:serine-type endopeptidase activity"/>
    <property type="evidence" value="ECO:0007669"/>
    <property type="project" value="InterPro"/>
</dbReference>
<feature type="domain" description="Peptidase S54 rhomboid" evidence="10">
    <location>
        <begin position="126"/>
        <end position="262"/>
    </location>
</feature>
<keyword evidence="9" id="KW-0645">Protease</keyword>
<evidence type="ECO:0000259" key="10">
    <source>
        <dbReference type="Pfam" id="PF01694"/>
    </source>
</evidence>
<dbReference type="Proteomes" id="UP000325577">
    <property type="component" value="Linkage Group LG7"/>
</dbReference>
<keyword evidence="12" id="KW-1185">Reference proteome</keyword>
<accession>A0A5J4ZPB5</accession>
<dbReference type="GO" id="GO:0005794">
    <property type="term" value="C:Golgi apparatus"/>
    <property type="evidence" value="ECO:0007669"/>
    <property type="project" value="UniProtKB-ARBA"/>
</dbReference>
<dbReference type="InterPro" id="IPR002610">
    <property type="entry name" value="Peptidase_S54_rhomboid-like"/>
</dbReference>
<feature type="transmembrane region" description="Helical" evidence="9">
    <location>
        <begin position="297"/>
        <end position="319"/>
    </location>
</feature>